<proteinExistence type="predicted"/>
<name>A0A239R9G6_STREI</name>
<reference evidence="1 2" key="1">
    <citation type="submission" date="2017-07" db="EMBL/GenBank/DDBJ databases">
        <authorList>
            <person name="Sun Z.S."/>
            <person name="Albrecht U."/>
            <person name="Echele G."/>
            <person name="Lee C.C."/>
        </authorList>
    </citation>
    <scope>NUCLEOTIDE SEQUENCE [LARGE SCALE GENOMIC DNA]</scope>
    <source>
        <strain evidence="1 2">AR3</strain>
    </source>
</reference>
<accession>A0A239R9G6</accession>
<dbReference type="RefSeq" id="WP_094140434.1">
    <property type="nucleotide sequence ID" value="NZ_FZRA01000002.1"/>
</dbReference>
<evidence type="ECO:0000313" key="2">
    <source>
        <dbReference type="Proteomes" id="UP000214649"/>
    </source>
</evidence>
<sequence length="103" mass="12113">MKIEIYCTKATFKLVDSYELSSNKFESFKELIFRLTWGDYAKGGLHTAYVIDKEKNINYKLDAVMLSRVVDDGDEQKLFDMLLEAKSNQSIQEFSTYYLELER</sequence>
<dbReference type="EMBL" id="FZRA01000002">
    <property type="protein sequence ID" value="SNU07261.1"/>
    <property type="molecule type" value="Genomic_DNA"/>
</dbReference>
<dbReference type="AlphaFoldDB" id="A0A239R9G6"/>
<gene>
    <name evidence="1" type="ORF">SAMN05216470_0692</name>
</gene>
<protein>
    <submittedName>
        <fullName evidence="1">Uncharacterized protein</fullName>
    </submittedName>
</protein>
<dbReference type="Proteomes" id="UP000214649">
    <property type="component" value="Unassembled WGS sequence"/>
</dbReference>
<organism evidence="1 2">
    <name type="scientific">Streptococcus equinus</name>
    <name type="common">Streptococcus bovis</name>
    <dbReference type="NCBI Taxonomy" id="1335"/>
    <lineage>
        <taxon>Bacteria</taxon>
        <taxon>Bacillati</taxon>
        <taxon>Bacillota</taxon>
        <taxon>Bacilli</taxon>
        <taxon>Lactobacillales</taxon>
        <taxon>Streptococcaceae</taxon>
        <taxon>Streptococcus</taxon>
    </lineage>
</organism>
<evidence type="ECO:0000313" key="1">
    <source>
        <dbReference type="EMBL" id="SNU07261.1"/>
    </source>
</evidence>